<dbReference type="InterPro" id="IPR007864">
    <property type="entry name" value="UreE_C_dom"/>
</dbReference>
<dbReference type="GO" id="GO:0016151">
    <property type="term" value="F:nickel cation binding"/>
    <property type="evidence" value="ECO:0007669"/>
    <property type="project" value="InterPro"/>
</dbReference>
<dbReference type="InterPro" id="IPR036118">
    <property type="entry name" value="UreE_N_sf"/>
</dbReference>
<dbReference type="SUPFAM" id="SSF69287">
    <property type="entry name" value="Urease metallochaperone UreE, N-terminal domain"/>
    <property type="match status" value="1"/>
</dbReference>
<name>A0AAV9IAW7_9RHOD</name>
<organism evidence="2 3">
    <name type="scientific">Galdieria yellowstonensis</name>
    <dbReference type="NCBI Taxonomy" id="3028027"/>
    <lineage>
        <taxon>Eukaryota</taxon>
        <taxon>Rhodophyta</taxon>
        <taxon>Bangiophyceae</taxon>
        <taxon>Galdieriales</taxon>
        <taxon>Galdieriaceae</taxon>
        <taxon>Galdieria</taxon>
    </lineage>
</organism>
<keyword evidence="3" id="KW-1185">Reference proteome</keyword>
<comment type="caution">
    <text evidence="2">The sequence shown here is derived from an EMBL/GenBank/DDBJ whole genome shotgun (WGS) entry which is preliminary data.</text>
</comment>
<sequence length="248" mass="28644">MVLRIIRVLEQRQSSPRFWATLPFSARRINRGQRFFLDNGEEVEFDCPYSSLLVPGQQLETEQGDIVEIIGEEELVSVATLYQNHVPLFGKACYILGVFRVPAELGREWLRYPVNKQVDDKLKELGLEVHTEKAVFCPDRDSFLYQTLMEATRNTSSPSTASDYPLNYNIPYGPNAVPFDSAAVGNQYQYQQNYLSDPYPPYVQPTPEYVEREYIVQDQYGYDPYNPPPYRAPQNNSGGFFRRLLDDL</sequence>
<gene>
    <name evidence="2" type="ORF">GAYE_SCF04G2398</name>
</gene>
<dbReference type="GO" id="GO:0065003">
    <property type="term" value="P:protein-containing complex assembly"/>
    <property type="evidence" value="ECO:0007669"/>
    <property type="project" value="InterPro"/>
</dbReference>
<evidence type="ECO:0000313" key="2">
    <source>
        <dbReference type="EMBL" id="KAK4524497.1"/>
    </source>
</evidence>
<proteinExistence type="predicted"/>
<dbReference type="Proteomes" id="UP001300502">
    <property type="component" value="Unassembled WGS sequence"/>
</dbReference>
<evidence type="ECO:0000259" key="1">
    <source>
        <dbReference type="Pfam" id="PF05194"/>
    </source>
</evidence>
<dbReference type="AlphaFoldDB" id="A0AAV9IAW7"/>
<protein>
    <recommendedName>
        <fullName evidence="1">Urease accessory protein UreE C-terminal domain-containing protein</fullName>
    </recommendedName>
</protein>
<dbReference type="Gene3D" id="3.30.70.790">
    <property type="entry name" value="UreE, C-terminal domain"/>
    <property type="match status" value="1"/>
</dbReference>
<evidence type="ECO:0000313" key="3">
    <source>
        <dbReference type="Proteomes" id="UP001300502"/>
    </source>
</evidence>
<reference evidence="2 3" key="1">
    <citation type="submission" date="2022-07" db="EMBL/GenBank/DDBJ databases">
        <title>Genome-wide signatures of adaptation to extreme environments.</title>
        <authorList>
            <person name="Cho C.H."/>
            <person name="Yoon H.S."/>
        </authorList>
    </citation>
    <scope>NUCLEOTIDE SEQUENCE [LARGE SCALE GENOMIC DNA]</scope>
    <source>
        <strain evidence="2 3">108.79 E11</strain>
    </source>
</reference>
<dbReference type="Gene3D" id="2.60.260.20">
    <property type="entry name" value="Urease metallochaperone UreE, N-terminal domain"/>
    <property type="match status" value="1"/>
</dbReference>
<dbReference type="EMBL" id="JANCYU010000024">
    <property type="protein sequence ID" value="KAK4524497.1"/>
    <property type="molecule type" value="Genomic_DNA"/>
</dbReference>
<accession>A0AAV9IAW7</accession>
<feature type="domain" description="Urease accessory protein UreE C-terminal" evidence="1">
    <location>
        <begin position="84"/>
        <end position="141"/>
    </location>
</feature>
<dbReference type="SUPFAM" id="SSF69737">
    <property type="entry name" value="Urease metallochaperone UreE, C-terminal domain"/>
    <property type="match status" value="1"/>
</dbReference>
<dbReference type="GO" id="GO:0019627">
    <property type="term" value="P:urea metabolic process"/>
    <property type="evidence" value="ECO:0007669"/>
    <property type="project" value="InterPro"/>
</dbReference>
<dbReference type="Pfam" id="PF05194">
    <property type="entry name" value="UreE_C"/>
    <property type="match status" value="1"/>
</dbReference>